<gene>
    <name evidence="3" type="ORF">SAMEA4475696_00752</name>
</gene>
<sequence length="468" mass="47700">MSALRMPSFKFRRRGPRGSSAGESGSLSSVSVKRPPLIGGVVEAVWAALVSSVLFVLFVLVGWLAGSTGSGSGLGAVVFGLQSWLFAQGVPLLIQEQTVSVVPWLAAVVPLGSLVWAGGRLLGRMPDAGGSASSVELTGSGARRDVVRGGIGFVSGYAVVLVLVAVLARGEGLSASVLWAPFAGVCWPVIAFVVAVQRRFEGGLGRVIPRLGWFWRVDVPDWGKRVVGPAVRGVVVLLAAGVVAVVAAVVVGWQRVEVVNSYVSPGLVGGVLFTVVQLAYALTLATWAVGFAAGPGFSIGEDTLITWGNASVEPVPLVPVLGALPDPGPLPGWMTASVAVPVVVGMCVAVWALRSVGSSLPAVGVREAGRAGLAPRSGRGLLLGRLLVVSGAVLLCAVMMGAVGVLTAGSLGNQRLVDVGVSGVAMGATLAAEMLAGAWVVVFASIVLRARFVSPEESTKEPATSGRR</sequence>
<feature type="transmembrane region" description="Helical" evidence="2">
    <location>
        <begin position="44"/>
        <end position="66"/>
    </location>
</feature>
<feature type="transmembrane region" description="Helical" evidence="2">
    <location>
        <begin position="176"/>
        <end position="196"/>
    </location>
</feature>
<evidence type="ECO:0000313" key="3">
    <source>
        <dbReference type="EMBL" id="SNV19606.1"/>
    </source>
</evidence>
<keyword evidence="2" id="KW-0472">Membrane</keyword>
<evidence type="ECO:0000256" key="2">
    <source>
        <dbReference type="SAM" id="Phobius"/>
    </source>
</evidence>
<evidence type="ECO:0000313" key="4">
    <source>
        <dbReference type="Proteomes" id="UP000242637"/>
    </source>
</evidence>
<feature type="transmembrane region" description="Helical" evidence="2">
    <location>
        <begin position="424"/>
        <end position="448"/>
    </location>
</feature>
<keyword evidence="4" id="KW-1185">Reference proteome</keyword>
<feature type="transmembrane region" description="Helical" evidence="2">
    <location>
        <begin position="150"/>
        <end position="170"/>
    </location>
</feature>
<dbReference type="RefSeq" id="WP_154657688.1">
    <property type="nucleotide sequence ID" value="NZ_JAAFNI010000001.1"/>
</dbReference>
<dbReference type="AlphaFoldDB" id="A0A239VCE0"/>
<protein>
    <submittedName>
        <fullName evidence="3">Uncharacterized protein</fullName>
    </submittedName>
</protein>
<feature type="transmembrane region" description="Helical" evidence="2">
    <location>
        <begin position="386"/>
        <end position="412"/>
    </location>
</feature>
<reference evidence="3 4" key="1">
    <citation type="submission" date="2017-06" db="EMBL/GenBank/DDBJ databases">
        <authorList>
            <consortium name="Pathogen Informatics"/>
        </authorList>
    </citation>
    <scope>NUCLEOTIDE SEQUENCE [LARGE SCALE GENOMIC DNA]</scope>
    <source>
        <strain evidence="3 4">NCTC13039</strain>
    </source>
</reference>
<name>A0A239VCE0_9MICO</name>
<feature type="compositionally biased region" description="Low complexity" evidence="1">
    <location>
        <begin position="18"/>
        <end position="30"/>
    </location>
</feature>
<feature type="transmembrane region" description="Helical" evidence="2">
    <location>
        <begin position="234"/>
        <end position="254"/>
    </location>
</feature>
<keyword evidence="2" id="KW-0812">Transmembrane</keyword>
<dbReference type="EMBL" id="LT906453">
    <property type="protein sequence ID" value="SNV19606.1"/>
    <property type="molecule type" value="Genomic_DNA"/>
</dbReference>
<accession>A0A239VCE0</accession>
<feature type="transmembrane region" description="Helical" evidence="2">
    <location>
        <begin position="266"/>
        <end position="292"/>
    </location>
</feature>
<feature type="transmembrane region" description="Helical" evidence="2">
    <location>
        <begin position="73"/>
        <end position="94"/>
    </location>
</feature>
<keyword evidence="2" id="KW-1133">Transmembrane helix</keyword>
<feature type="transmembrane region" description="Helical" evidence="2">
    <location>
        <begin position="100"/>
        <end position="117"/>
    </location>
</feature>
<dbReference type="InterPro" id="IPR045931">
    <property type="entry name" value="DUF6350"/>
</dbReference>
<feature type="region of interest" description="Disordered" evidence="1">
    <location>
        <begin position="1"/>
        <end position="30"/>
    </location>
</feature>
<feature type="transmembrane region" description="Helical" evidence="2">
    <location>
        <begin position="330"/>
        <end position="353"/>
    </location>
</feature>
<organism evidence="3 4">
    <name type="scientific">Dermatophilus congolensis</name>
    <dbReference type="NCBI Taxonomy" id="1863"/>
    <lineage>
        <taxon>Bacteria</taxon>
        <taxon>Bacillati</taxon>
        <taxon>Actinomycetota</taxon>
        <taxon>Actinomycetes</taxon>
        <taxon>Micrococcales</taxon>
        <taxon>Dermatophilaceae</taxon>
        <taxon>Dermatophilus</taxon>
    </lineage>
</organism>
<dbReference type="STRING" id="1121387.GCA_000429885_01848"/>
<dbReference type="Pfam" id="PF19877">
    <property type="entry name" value="DUF6350"/>
    <property type="match status" value="1"/>
</dbReference>
<evidence type="ECO:0000256" key="1">
    <source>
        <dbReference type="SAM" id="MobiDB-lite"/>
    </source>
</evidence>
<dbReference type="KEGG" id="dco:SAMEA4475696_0752"/>
<proteinExistence type="predicted"/>
<dbReference type="Proteomes" id="UP000242637">
    <property type="component" value="Chromosome 1"/>
</dbReference>
<dbReference type="GeneID" id="63459016"/>
<dbReference type="OrthoDB" id="3742900at2"/>